<dbReference type="PROSITE" id="PS50823">
    <property type="entry name" value="KH_TYPE_2"/>
    <property type="match status" value="1"/>
</dbReference>
<keyword evidence="6" id="KW-0690">Ribosome biogenesis</keyword>
<evidence type="ECO:0000256" key="2">
    <source>
        <dbReference type="ARBA" id="ARBA00020484"/>
    </source>
</evidence>
<evidence type="ECO:0000256" key="3">
    <source>
        <dbReference type="ARBA" id="ARBA00022741"/>
    </source>
</evidence>
<keyword evidence="5 6" id="KW-0342">GTP-binding</keyword>
<comment type="function">
    <text evidence="6">An essential GTPase that binds both GDP and GTP, with rapid nucleotide exchange. Plays a role in 16S rRNA processing and 30S ribosomal subunit biogenesis and possibly also in cell cycle regulation and energy metabolism.</text>
</comment>
<feature type="binding site" evidence="6">
    <location>
        <begin position="15"/>
        <end position="22"/>
    </location>
    <ligand>
        <name>GTP</name>
        <dbReference type="ChEBI" id="CHEBI:37565"/>
    </ligand>
</feature>
<dbReference type="HAMAP" id="MF_00367">
    <property type="entry name" value="GTPase_Era"/>
    <property type="match status" value="1"/>
</dbReference>
<comment type="subunit">
    <text evidence="6">Monomer.</text>
</comment>
<gene>
    <name evidence="6" type="primary">era</name>
    <name evidence="9" type="ORF">UU14_C0008G0024</name>
</gene>
<dbReference type="PRINTS" id="PR00326">
    <property type="entry name" value="GTP1OBG"/>
</dbReference>
<comment type="subcellular location">
    <subcellularLocation>
        <location evidence="6">Cytoplasm</location>
    </subcellularLocation>
    <subcellularLocation>
        <location evidence="6">Cell membrane</location>
        <topology evidence="6">Peripheral membrane protein</topology>
    </subcellularLocation>
</comment>
<dbReference type="Proteomes" id="UP000034664">
    <property type="component" value="Unassembled WGS sequence"/>
</dbReference>
<reference evidence="9 10" key="1">
    <citation type="journal article" date="2015" name="Nature">
        <title>rRNA introns, odd ribosomes, and small enigmatic genomes across a large radiation of phyla.</title>
        <authorList>
            <person name="Brown C.T."/>
            <person name="Hug L.A."/>
            <person name="Thomas B.C."/>
            <person name="Sharon I."/>
            <person name="Castelle C.J."/>
            <person name="Singh A."/>
            <person name="Wilkins M.J."/>
            <person name="Williams K.H."/>
            <person name="Banfield J.F."/>
        </authorList>
    </citation>
    <scope>NUCLEOTIDE SEQUENCE [LARGE SCALE GENOMIC DNA]</scope>
</reference>
<comment type="similarity">
    <text evidence="1 6 7">Belongs to the TRAFAC class TrmE-Era-EngA-EngB-Septin-like GTPase superfamily. Era GTPase family.</text>
</comment>
<dbReference type="NCBIfam" id="TIGR00436">
    <property type="entry name" value="era"/>
    <property type="match status" value="1"/>
</dbReference>
<dbReference type="InterPro" id="IPR006073">
    <property type="entry name" value="GTP-bd"/>
</dbReference>
<dbReference type="SUPFAM" id="SSF54814">
    <property type="entry name" value="Prokaryotic type KH domain (KH-domain type II)"/>
    <property type="match status" value="1"/>
</dbReference>
<evidence type="ECO:0000256" key="7">
    <source>
        <dbReference type="RuleBase" id="RU003761"/>
    </source>
</evidence>
<feature type="binding site" evidence="6">
    <location>
        <begin position="62"/>
        <end position="66"/>
    </location>
    <ligand>
        <name>GTP</name>
        <dbReference type="ChEBI" id="CHEBI:37565"/>
    </ligand>
</feature>
<evidence type="ECO:0000313" key="9">
    <source>
        <dbReference type="EMBL" id="KKR72297.1"/>
    </source>
</evidence>
<dbReference type="Gene3D" id="3.40.50.300">
    <property type="entry name" value="P-loop containing nucleotide triphosphate hydrolases"/>
    <property type="match status" value="1"/>
</dbReference>
<keyword evidence="6" id="KW-0699">rRNA-binding</keyword>
<dbReference type="GO" id="GO:0043024">
    <property type="term" value="F:ribosomal small subunit binding"/>
    <property type="evidence" value="ECO:0007669"/>
    <property type="project" value="TreeGrafter"/>
</dbReference>
<dbReference type="InterPro" id="IPR009019">
    <property type="entry name" value="KH_sf_prok-type"/>
</dbReference>
<dbReference type="InterPro" id="IPR004044">
    <property type="entry name" value="KH_dom_type_2"/>
</dbReference>
<dbReference type="InterPro" id="IPR030388">
    <property type="entry name" value="G_ERA_dom"/>
</dbReference>
<organism evidence="9 10">
    <name type="scientific">Candidatus Roizmanbacteria bacterium GW2011_GWB1_40_7</name>
    <dbReference type="NCBI Taxonomy" id="1618482"/>
    <lineage>
        <taxon>Bacteria</taxon>
        <taxon>Candidatus Roizmaniibacteriota</taxon>
    </lineage>
</organism>
<evidence type="ECO:0000259" key="8">
    <source>
        <dbReference type="PROSITE" id="PS50823"/>
    </source>
</evidence>
<dbReference type="GO" id="GO:0005829">
    <property type="term" value="C:cytosol"/>
    <property type="evidence" value="ECO:0007669"/>
    <property type="project" value="TreeGrafter"/>
</dbReference>
<dbReference type="InterPro" id="IPR005225">
    <property type="entry name" value="Small_GTP-bd"/>
</dbReference>
<dbReference type="InterPro" id="IPR027417">
    <property type="entry name" value="P-loop_NTPase"/>
</dbReference>
<dbReference type="InterPro" id="IPR015946">
    <property type="entry name" value="KH_dom-like_a/b"/>
</dbReference>
<dbReference type="CDD" id="cd22534">
    <property type="entry name" value="KH-II_Era"/>
    <property type="match status" value="1"/>
</dbReference>
<sequence>MTSKNMKSGYVAIIGRTNAGKSTLINSIIGTKVAITSPKPKTTRFSIQAVFEDERGQIIFTDTPGLSEQAIKERVDVVVYIIDQTRQRGGEENKVIGLLRKFGNKPKIVAFNKIDSPKKSYRAQYLFLENEVNEVIELSARENLHIKHLIDTIYTYLPEGKPLVDTKDMITPILNLDSETFIAELIREKIYLFTKEEVPYQTSVSIDEIANRKNGTLYVRATIHVTKERYKKMLIGEGGRKIKQIGTVTRKELSIATNRKVYMELKVEAE</sequence>
<evidence type="ECO:0000256" key="6">
    <source>
        <dbReference type="HAMAP-Rule" id="MF_00367"/>
    </source>
</evidence>
<dbReference type="PANTHER" id="PTHR42698">
    <property type="entry name" value="GTPASE ERA"/>
    <property type="match status" value="1"/>
</dbReference>
<dbReference type="EMBL" id="LBZM01000008">
    <property type="protein sequence ID" value="KKR72297.1"/>
    <property type="molecule type" value="Genomic_DNA"/>
</dbReference>
<feature type="binding site" evidence="6">
    <location>
        <begin position="112"/>
        <end position="115"/>
    </location>
    <ligand>
        <name>GTP</name>
        <dbReference type="ChEBI" id="CHEBI:37565"/>
    </ligand>
</feature>
<evidence type="ECO:0000313" key="10">
    <source>
        <dbReference type="Proteomes" id="UP000034664"/>
    </source>
</evidence>
<dbReference type="Pfam" id="PF01926">
    <property type="entry name" value="MMR_HSR1"/>
    <property type="match status" value="1"/>
</dbReference>
<dbReference type="GO" id="GO:0003924">
    <property type="term" value="F:GTPase activity"/>
    <property type="evidence" value="ECO:0007669"/>
    <property type="project" value="UniProtKB-UniRule"/>
</dbReference>
<name>A0A0G0WAP7_9BACT</name>
<keyword evidence="4 6" id="KW-0694">RNA-binding</keyword>
<dbReference type="GO" id="GO:0005525">
    <property type="term" value="F:GTP binding"/>
    <property type="evidence" value="ECO:0007669"/>
    <property type="project" value="UniProtKB-UniRule"/>
</dbReference>
<keyword evidence="6" id="KW-0963">Cytoplasm</keyword>
<dbReference type="GO" id="GO:0000028">
    <property type="term" value="P:ribosomal small subunit assembly"/>
    <property type="evidence" value="ECO:0007669"/>
    <property type="project" value="TreeGrafter"/>
</dbReference>
<evidence type="ECO:0000256" key="1">
    <source>
        <dbReference type="ARBA" id="ARBA00007921"/>
    </source>
</evidence>
<dbReference type="Gene3D" id="3.30.300.20">
    <property type="match status" value="1"/>
</dbReference>
<keyword evidence="6" id="KW-0472">Membrane</keyword>
<dbReference type="InterPro" id="IPR005662">
    <property type="entry name" value="GTPase_Era-like"/>
</dbReference>
<dbReference type="SUPFAM" id="SSF52540">
    <property type="entry name" value="P-loop containing nucleoside triphosphate hydrolases"/>
    <property type="match status" value="1"/>
</dbReference>
<dbReference type="PANTHER" id="PTHR42698:SF1">
    <property type="entry name" value="GTPASE ERA, MITOCHONDRIAL"/>
    <property type="match status" value="1"/>
</dbReference>
<feature type="domain" description="KH type-2" evidence="8">
    <location>
        <begin position="194"/>
        <end position="270"/>
    </location>
</feature>
<dbReference type="CDD" id="cd04163">
    <property type="entry name" value="Era"/>
    <property type="match status" value="1"/>
</dbReference>
<keyword evidence="6" id="KW-1003">Cell membrane</keyword>
<evidence type="ECO:0000256" key="4">
    <source>
        <dbReference type="ARBA" id="ARBA00022884"/>
    </source>
</evidence>
<dbReference type="GO" id="GO:0005886">
    <property type="term" value="C:plasma membrane"/>
    <property type="evidence" value="ECO:0007669"/>
    <property type="project" value="UniProtKB-SubCell"/>
</dbReference>
<proteinExistence type="inferred from homology"/>
<comment type="caution">
    <text evidence="9">The sequence shown here is derived from an EMBL/GenBank/DDBJ whole genome shotgun (WGS) entry which is preliminary data.</text>
</comment>
<accession>A0A0G0WAP7</accession>
<evidence type="ECO:0000256" key="5">
    <source>
        <dbReference type="ARBA" id="ARBA00023134"/>
    </source>
</evidence>
<protein>
    <recommendedName>
        <fullName evidence="2 6">GTPase Era</fullName>
    </recommendedName>
</protein>
<dbReference type="NCBIfam" id="TIGR00231">
    <property type="entry name" value="small_GTP"/>
    <property type="match status" value="1"/>
</dbReference>
<dbReference type="Pfam" id="PF07650">
    <property type="entry name" value="KH_2"/>
    <property type="match status" value="1"/>
</dbReference>
<dbReference type="AlphaFoldDB" id="A0A0G0WAP7"/>
<keyword evidence="3 6" id="KW-0547">Nucleotide-binding</keyword>
<dbReference type="GO" id="GO:0070181">
    <property type="term" value="F:small ribosomal subunit rRNA binding"/>
    <property type="evidence" value="ECO:0007669"/>
    <property type="project" value="UniProtKB-UniRule"/>
</dbReference>